<dbReference type="InterPro" id="IPR008949">
    <property type="entry name" value="Isoprenoid_synthase_dom_sf"/>
</dbReference>
<dbReference type="Proteomes" id="UP000037178">
    <property type="component" value="Unassembled WGS sequence"/>
</dbReference>
<sequence length="248" mass="27409">MSLDQCAEIVRRGDPDRFLATMAAPVAARRVLLPLYAFNIEVARAPWVTAEPMIAEMRLQWWRDALEEVRTGSTVRNHEVTTPLAEVLDAEGAAILDRLVQARRWDIYRDPFEDVAHFWEHLDATSGGLAWACARALGATEGEARVRAIARAAGLANWFQAIPELEARGRVPLVDGRPEAVAALAREGLALLSGPRPDPAARAALLASWRARPILRMAERRPDLVASGGLVQSEFARRWGLIWRSLVG</sequence>
<comment type="caution">
    <text evidence="1">The sequence shown here is derived from an EMBL/GenBank/DDBJ whole genome shotgun (WGS) entry which is preliminary data.</text>
</comment>
<dbReference type="AlphaFoldDB" id="A0A0J9GVC4"/>
<proteinExistence type="predicted"/>
<evidence type="ECO:0000313" key="2">
    <source>
        <dbReference type="Proteomes" id="UP000037178"/>
    </source>
</evidence>
<protein>
    <submittedName>
        <fullName evidence="1">Phytoene/squalene synthetase-like protein</fullName>
    </submittedName>
</protein>
<dbReference type="Gene3D" id="1.10.600.10">
    <property type="entry name" value="Farnesyl Diphosphate Synthase"/>
    <property type="match status" value="1"/>
</dbReference>
<dbReference type="Pfam" id="PF00494">
    <property type="entry name" value="SQS_PSY"/>
    <property type="match status" value="1"/>
</dbReference>
<dbReference type="PATRIC" id="fig|1675527.3.peg.2611"/>
<name>A0A0J9GVC4_9RHOB</name>
<dbReference type="OrthoDB" id="9814909at2"/>
<dbReference type="RefSeq" id="WP_049643242.1">
    <property type="nucleotide sequence ID" value="NZ_LFTY01000002.1"/>
</dbReference>
<reference evidence="1 2" key="1">
    <citation type="submission" date="2015-06" db="EMBL/GenBank/DDBJ databases">
        <title>Draft genome sequence of an Alphaproteobacteria species associated to the Mediterranean sponge Oscarella lobularis.</title>
        <authorList>
            <person name="Jourda C."/>
            <person name="Santini S."/>
            <person name="Claverie J.-M."/>
        </authorList>
    </citation>
    <scope>NUCLEOTIDE SEQUENCE [LARGE SCALE GENOMIC DNA]</scope>
    <source>
        <strain evidence="1">IGS</strain>
    </source>
</reference>
<organism evidence="1 2">
    <name type="scientific">Candidatus Rhodobacter oscarellae</name>
    <dbReference type="NCBI Taxonomy" id="1675527"/>
    <lineage>
        <taxon>Bacteria</taxon>
        <taxon>Pseudomonadati</taxon>
        <taxon>Pseudomonadota</taxon>
        <taxon>Alphaproteobacteria</taxon>
        <taxon>Rhodobacterales</taxon>
        <taxon>Rhodobacter group</taxon>
        <taxon>Rhodobacter</taxon>
    </lineage>
</organism>
<evidence type="ECO:0000313" key="1">
    <source>
        <dbReference type="EMBL" id="KMW57523.1"/>
    </source>
</evidence>
<dbReference type="InterPro" id="IPR002060">
    <property type="entry name" value="Squ/phyt_synthse"/>
</dbReference>
<accession>A0A0J9GVC4</accession>
<dbReference type="EMBL" id="LFTY01000002">
    <property type="protein sequence ID" value="KMW57523.1"/>
    <property type="molecule type" value="Genomic_DNA"/>
</dbReference>
<gene>
    <name evidence="1" type="ORF">AIOL_002488</name>
</gene>
<dbReference type="SUPFAM" id="SSF48576">
    <property type="entry name" value="Terpenoid synthases"/>
    <property type="match status" value="1"/>
</dbReference>
<dbReference type="STRING" id="1675527.AIOL_002488"/>
<keyword evidence="2" id="KW-1185">Reference proteome</keyword>